<evidence type="ECO:0000313" key="2">
    <source>
        <dbReference type="Proteomes" id="UP001732700"/>
    </source>
</evidence>
<reference evidence="1" key="2">
    <citation type="submission" date="2025-09" db="UniProtKB">
        <authorList>
            <consortium name="EnsemblPlants"/>
        </authorList>
    </citation>
    <scope>IDENTIFICATION</scope>
</reference>
<organism evidence="1 2">
    <name type="scientific">Avena sativa</name>
    <name type="common">Oat</name>
    <dbReference type="NCBI Taxonomy" id="4498"/>
    <lineage>
        <taxon>Eukaryota</taxon>
        <taxon>Viridiplantae</taxon>
        <taxon>Streptophyta</taxon>
        <taxon>Embryophyta</taxon>
        <taxon>Tracheophyta</taxon>
        <taxon>Spermatophyta</taxon>
        <taxon>Magnoliopsida</taxon>
        <taxon>Liliopsida</taxon>
        <taxon>Poales</taxon>
        <taxon>Poaceae</taxon>
        <taxon>BOP clade</taxon>
        <taxon>Pooideae</taxon>
        <taxon>Poodae</taxon>
        <taxon>Poeae</taxon>
        <taxon>Poeae Chloroplast Group 1 (Aveneae type)</taxon>
        <taxon>Aveninae</taxon>
        <taxon>Avena</taxon>
    </lineage>
</organism>
<name>A0ACD5XMV2_AVESA</name>
<reference evidence="1" key="1">
    <citation type="submission" date="2021-05" db="EMBL/GenBank/DDBJ databases">
        <authorList>
            <person name="Scholz U."/>
            <person name="Mascher M."/>
            <person name="Fiebig A."/>
        </authorList>
    </citation>
    <scope>NUCLEOTIDE SEQUENCE [LARGE SCALE GENOMIC DNA]</scope>
</reference>
<proteinExistence type="predicted"/>
<protein>
    <submittedName>
        <fullName evidence="1">Uncharacterized protein</fullName>
    </submittedName>
</protein>
<keyword evidence="2" id="KW-1185">Reference proteome</keyword>
<sequence>MAECFNKVLKGVRQLPVTAIAEYTFQKLNEYFLKYSDETDKQIAGDNKKKKKYEYPPLVDNWLEYQSKKGDTQTVEFFDNQELIYQVNEHGGSTREGVQHGGLSYKVWLRNGYCSCERPTLYHLPCSHVMKAASERMVKTVIFYVLVDFEIAQRIILYWNFERSPVVKFSPTVTVVGDGVLSPRVASFSSRGPSPSFPGILKPDITAPGVSILAAEGGSYVFKSGTSMACPHVSAITALIKSVHPDWSPAMIKSAIVTTASVTDRFGIPIQADSVPRKLANPFDFGGGHINPDRAVDPGLVYDVDTKEYNKFFNCTIGLLDGCESYQHNLNLPSIAVPDLKNQVTVRRTITNIGPVEATYQAVVEAPAGISVSVEPSVISFTAGGSRSMTFTLTFTAKQRVQGGYTFGSLTWFNQNAHSVRIPIAVRTVIQDFIADTS</sequence>
<accession>A0ACD5XMV2</accession>
<dbReference type="EnsemblPlants" id="AVESA.00010b.r2.5AG0815390.1">
    <property type="protein sequence ID" value="AVESA.00010b.r2.5AG0815390.1.CDS"/>
    <property type="gene ID" value="AVESA.00010b.r2.5AG0815390"/>
</dbReference>
<dbReference type="Proteomes" id="UP001732700">
    <property type="component" value="Chromosome 5A"/>
</dbReference>
<evidence type="ECO:0000313" key="1">
    <source>
        <dbReference type="EnsemblPlants" id="AVESA.00010b.r2.5AG0815390.1.CDS"/>
    </source>
</evidence>